<organism evidence="3 4">
    <name type="scientific">Methanobrevibacter woesei</name>
    <dbReference type="NCBI Taxonomy" id="190976"/>
    <lineage>
        <taxon>Archaea</taxon>
        <taxon>Methanobacteriati</taxon>
        <taxon>Methanobacteriota</taxon>
        <taxon>Methanomada group</taxon>
        <taxon>Methanobacteria</taxon>
        <taxon>Methanobacteriales</taxon>
        <taxon>Methanobacteriaceae</taxon>
        <taxon>Methanobrevibacter</taxon>
    </lineage>
</organism>
<accession>A0A2U1S764</accession>
<dbReference type="Gene3D" id="3.30.70.1380">
    <property type="entry name" value="Transcriptional regulatory protein pf0864 domain like"/>
    <property type="match status" value="1"/>
</dbReference>
<comment type="caution">
    <text evidence="3">The sequence shown here is derived from an EMBL/GenBank/DDBJ whole genome shotgun (WGS) entry which is preliminary data.</text>
</comment>
<gene>
    <name evidence="3" type="ORF">MBBWO_07170</name>
</gene>
<evidence type="ECO:0000256" key="1">
    <source>
        <dbReference type="ARBA" id="ARBA00022596"/>
    </source>
</evidence>
<name>A0A2U1S764_9EURY</name>
<reference evidence="3 4" key="1">
    <citation type="submission" date="2017-03" db="EMBL/GenBank/DDBJ databases">
        <title>Genome sequence of Methanobrevibacter wosei.</title>
        <authorList>
            <person name="Poehlein A."/>
            <person name="Seedorf H."/>
            <person name="Daniel R."/>
        </authorList>
    </citation>
    <scope>NUCLEOTIDE SEQUENCE [LARGE SCALE GENOMIC DNA]</scope>
    <source>
        <strain evidence="3 4">DSM 11979</strain>
    </source>
</reference>
<evidence type="ECO:0000313" key="4">
    <source>
        <dbReference type="Proteomes" id="UP000245577"/>
    </source>
</evidence>
<keyword evidence="4" id="KW-1185">Reference proteome</keyword>
<comment type="similarity">
    <text evidence="2">Belongs to the LarC family.</text>
</comment>
<dbReference type="NCBIfam" id="TIGR00299">
    <property type="entry name" value="nickel pincer cofactor biosynthesis protein LarC"/>
    <property type="match status" value="1"/>
</dbReference>
<dbReference type="AlphaFoldDB" id="A0A2U1S764"/>
<dbReference type="Pfam" id="PF01969">
    <property type="entry name" value="Ni_insertion"/>
    <property type="match status" value="1"/>
</dbReference>
<proteinExistence type="inferred from homology"/>
<evidence type="ECO:0000313" key="3">
    <source>
        <dbReference type="EMBL" id="PWB85871.1"/>
    </source>
</evidence>
<dbReference type="PANTHER" id="PTHR36566:SF1">
    <property type="entry name" value="PYRIDINIUM-3,5-BISTHIOCARBOXYLIC ACID MONONUCLEOTIDE NICKEL INSERTION PROTEIN"/>
    <property type="match status" value="1"/>
</dbReference>
<keyword evidence="1 2" id="KW-0533">Nickel</keyword>
<dbReference type="Gene3D" id="3.10.20.300">
    <property type="entry name" value="mk0293 like domain"/>
    <property type="match status" value="1"/>
</dbReference>
<protein>
    <recommendedName>
        <fullName evidence="2">Putative nickel insertion protein</fullName>
    </recommendedName>
</protein>
<dbReference type="RefSeq" id="WP_116669517.1">
    <property type="nucleotide sequence ID" value="NZ_CASEFK010000004.1"/>
</dbReference>
<dbReference type="OrthoDB" id="10691at2157"/>
<dbReference type="Proteomes" id="UP000245577">
    <property type="component" value="Unassembled WGS sequence"/>
</dbReference>
<dbReference type="HAMAP" id="MF_01074">
    <property type="entry name" value="LarC"/>
    <property type="match status" value="1"/>
</dbReference>
<evidence type="ECO:0000256" key="2">
    <source>
        <dbReference type="HAMAP-Rule" id="MF_01074"/>
    </source>
</evidence>
<dbReference type="EMBL" id="MZGU01000004">
    <property type="protein sequence ID" value="PWB85871.1"/>
    <property type="molecule type" value="Genomic_DNA"/>
</dbReference>
<dbReference type="GO" id="GO:0016829">
    <property type="term" value="F:lyase activity"/>
    <property type="evidence" value="ECO:0007669"/>
    <property type="project" value="UniProtKB-UniRule"/>
</dbReference>
<keyword evidence="2" id="KW-0456">Lyase</keyword>
<dbReference type="PANTHER" id="PTHR36566">
    <property type="entry name" value="NICKEL INSERTION PROTEIN-RELATED"/>
    <property type="match status" value="1"/>
</dbReference>
<sequence length="393" mass="43392">MAIIIDPQTGGIAGNMIIGALVDLGADENKLKEIMEYAASEFGKVEVSFEKIIKKGISSTYCHVEMVEKSPVFHFNEFIEKIESLDLDKKIIEMSVRIFERIAVAESKVHGSSLEKVHFHEVGASDAVADVIGAVYAYFDLNLDSHEIIGLPIALGGGRVKTAHGILPVPAPAVVEILKGANCLGGPVDSELATPTGSAIYMEFCNTLEEFLPSISPLAIGYGAGMKDFDFPNVLRIIKTEEIGEGDQVDVIETNIDHLTGEEIGYLFDKLLEEGARDVSVTPIIMKKNRQGSLLKVISKREVREHIIDVMFKEIGTLGIRIAPNTHRGIAKREFVKKEIEVANETFEVTFKIGYFNNQIISKRPEFEDIKKIAEKTKLPLKEVNSIVSDKYE</sequence>
<dbReference type="GO" id="GO:0016151">
    <property type="term" value="F:nickel cation binding"/>
    <property type="evidence" value="ECO:0007669"/>
    <property type="project" value="UniProtKB-UniRule"/>
</dbReference>
<dbReference type="InterPro" id="IPR002822">
    <property type="entry name" value="Ni_insertion"/>
</dbReference>